<name>A0A913YKG2_EXADI</name>
<dbReference type="Proteomes" id="UP000887567">
    <property type="component" value="Unplaced"/>
</dbReference>
<dbReference type="EnsemblMetazoa" id="XM_028659176.1">
    <property type="protein sequence ID" value="XP_028514977.1"/>
    <property type="gene ID" value="LOC114575077"/>
</dbReference>
<evidence type="ECO:0000313" key="2">
    <source>
        <dbReference type="Proteomes" id="UP000887567"/>
    </source>
</evidence>
<dbReference type="AlphaFoldDB" id="A0A913YKG2"/>
<protein>
    <submittedName>
        <fullName evidence="1">Uncharacterized protein</fullName>
    </submittedName>
</protein>
<accession>A0A913YKG2</accession>
<evidence type="ECO:0000313" key="1">
    <source>
        <dbReference type="EnsemblMetazoa" id="XP_028514977.1"/>
    </source>
</evidence>
<dbReference type="GeneID" id="114575077"/>
<dbReference type="RefSeq" id="XP_028514977.1">
    <property type="nucleotide sequence ID" value="XM_028659176.1"/>
</dbReference>
<dbReference type="KEGG" id="epa:114575077"/>
<keyword evidence="2" id="KW-1185">Reference proteome</keyword>
<sequence length="107" mass="12430">MTEAKSENSGYRNHGDHSLKHVMDSKVKFRQSINEHNNGKVMLSIHGITEPYLSRLVSFSEGWACRYMPLSKTRYWPCSGTCRWKALCHARVWSCRRACRSCMAHHT</sequence>
<organism evidence="1 2">
    <name type="scientific">Exaiptasia diaphana</name>
    <name type="common">Tropical sea anemone</name>
    <name type="synonym">Aiptasia pulchella</name>
    <dbReference type="NCBI Taxonomy" id="2652724"/>
    <lineage>
        <taxon>Eukaryota</taxon>
        <taxon>Metazoa</taxon>
        <taxon>Cnidaria</taxon>
        <taxon>Anthozoa</taxon>
        <taxon>Hexacorallia</taxon>
        <taxon>Actiniaria</taxon>
        <taxon>Aiptasiidae</taxon>
        <taxon>Exaiptasia</taxon>
    </lineage>
</organism>
<proteinExistence type="predicted"/>
<reference evidence="1" key="1">
    <citation type="submission" date="2022-11" db="UniProtKB">
        <authorList>
            <consortium name="EnsemblMetazoa"/>
        </authorList>
    </citation>
    <scope>IDENTIFICATION</scope>
</reference>